<sequence>MLAKKLLVPIRNYVKSVKGPATNTVRTSIKNAFGKHLLFTNTWTSGVLMVAGDLMEQEIEYQRKLISERYDWWRVGRMFITGLAFGPLHHYFYMWLDKALPQRTLKVISQKILWDQIVMSPLCIVVFIYGVAGLEGKTIKSSTNELKEKFVDIYAFDWCIWPPTQFINFYYLPVKYQVLYINGITMLYNVFLSYIKHRDEVGPVTKANI</sequence>
<keyword evidence="5 6" id="KW-0472">Membrane</keyword>
<gene>
    <name evidence="7" type="ORF">RI129_006439</name>
</gene>
<comment type="caution">
    <text evidence="7">The sequence shown here is derived from an EMBL/GenBank/DDBJ whole genome shotgun (WGS) entry which is preliminary data.</text>
</comment>
<evidence type="ECO:0000256" key="4">
    <source>
        <dbReference type="ARBA" id="ARBA00022989"/>
    </source>
</evidence>
<evidence type="ECO:0000256" key="3">
    <source>
        <dbReference type="ARBA" id="ARBA00022692"/>
    </source>
</evidence>
<evidence type="ECO:0008006" key="9">
    <source>
        <dbReference type="Google" id="ProtNLM"/>
    </source>
</evidence>
<dbReference type="EMBL" id="JAVRBK010000004">
    <property type="protein sequence ID" value="KAK5645139.1"/>
    <property type="molecule type" value="Genomic_DNA"/>
</dbReference>
<evidence type="ECO:0000256" key="2">
    <source>
        <dbReference type="ARBA" id="ARBA00006824"/>
    </source>
</evidence>
<accession>A0AAN7VK35</accession>
<feature type="transmembrane region" description="Helical" evidence="6">
    <location>
        <begin position="112"/>
        <end position="132"/>
    </location>
</feature>
<evidence type="ECO:0000313" key="7">
    <source>
        <dbReference type="EMBL" id="KAK5645139.1"/>
    </source>
</evidence>
<protein>
    <recommendedName>
        <fullName evidence="9">Mpv17-like protein 2</fullName>
    </recommendedName>
</protein>
<feature type="transmembrane region" description="Helical" evidence="6">
    <location>
        <begin position="72"/>
        <end position="92"/>
    </location>
</feature>
<proteinExistence type="inferred from homology"/>
<feature type="transmembrane region" description="Helical" evidence="6">
    <location>
        <begin position="178"/>
        <end position="195"/>
    </location>
</feature>
<dbReference type="GO" id="GO:0005739">
    <property type="term" value="C:mitochondrion"/>
    <property type="evidence" value="ECO:0007669"/>
    <property type="project" value="TreeGrafter"/>
</dbReference>
<evidence type="ECO:0000256" key="5">
    <source>
        <dbReference type="ARBA" id="ARBA00023136"/>
    </source>
</evidence>
<reference evidence="7 8" key="1">
    <citation type="journal article" date="2024" name="Insects">
        <title>An Improved Chromosome-Level Genome Assembly of the Firefly Pyrocoelia pectoralis.</title>
        <authorList>
            <person name="Fu X."/>
            <person name="Meyer-Rochow V.B."/>
            <person name="Ballantyne L."/>
            <person name="Zhu X."/>
        </authorList>
    </citation>
    <scope>NUCLEOTIDE SEQUENCE [LARGE SCALE GENOMIC DNA]</scope>
    <source>
        <strain evidence="7">XCY_ONT2</strain>
    </source>
</reference>
<dbReference type="AlphaFoldDB" id="A0AAN7VK35"/>
<keyword evidence="4 6" id="KW-1133">Transmembrane helix</keyword>
<evidence type="ECO:0000313" key="8">
    <source>
        <dbReference type="Proteomes" id="UP001329430"/>
    </source>
</evidence>
<evidence type="ECO:0000256" key="1">
    <source>
        <dbReference type="ARBA" id="ARBA00004141"/>
    </source>
</evidence>
<name>A0AAN7VK35_9COLE</name>
<dbReference type="GO" id="GO:0061668">
    <property type="term" value="P:mitochondrial ribosome assembly"/>
    <property type="evidence" value="ECO:0007669"/>
    <property type="project" value="TreeGrafter"/>
</dbReference>
<dbReference type="PANTHER" id="PTHR11266:SF81">
    <property type="entry name" value="GH12661P-RELATED"/>
    <property type="match status" value="1"/>
</dbReference>
<dbReference type="InterPro" id="IPR007248">
    <property type="entry name" value="Mpv17_PMP22"/>
</dbReference>
<dbReference type="GO" id="GO:0016020">
    <property type="term" value="C:membrane"/>
    <property type="evidence" value="ECO:0007669"/>
    <property type="project" value="UniProtKB-SubCell"/>
</dbReference>
<keyword evidence="3 6" id="KW-0812">Transmembrane</keyword>
<organism evidence="7 8">
    <name type="scientific">Pyrocoelia pectoralis</name>
    <dbReference type="NCBI Taxonomy" id="417401"/>
    <lineage>
        <taxon>Eukaryota</taxon>
        <taxon>Metazoa</taxon>
        <taxon>Ecdysozoa</taxon>
        <taxon>Arthropoda</taxon>
        <taxon>Hexapoda</taxon>
        <taxon>Insecta</taxon>
        <taxon>Pterygota</taxon>
        <taxon>Neoptera</taxon>
        <taxon>Endopterygota</taxon>
        <taxon>Coleoptera</taxon>
        <taxon>Polyphaga</taxon>
        <taxon>Elateriformia</taxon>
        <taxon>Elateroidea</taxon>
        <taxon>Lampyridae</taxon>
        <taxon>Lampyrinae</taxon>
        <taxon>Pyrocoelia</taxon>
    </lineage>
</organism>
<comment type="similarity">
    <text evidence="2 6">Belongs to the peroxisomal membrane protein PXMP2/4 family.</text>
</comment>
<dbReference type="PANTHER" id="PTHR11266">
    <property type="entry name" value="PEROXISOMAL MEMBRANE PROTEIN 2, PXMP2 MPV17"/>
    <property type="match status" value="1"/>
</dbReference>
<comment type="subcellular location">
    <subcellularLocation>
        <location evidence="1">Membrane</location>
        <topology evidence="1">Multi-pass membrane protein</topology>
    </subcellularLocation>
</comment>
<evidence type="ECO:0000256" key="6">
    <source>
        <dbReference type="RuleBase" id="RU363053"/>
    </source>
</evidence>
<dbReference type="Proteomes" id="UP001329430">
    <property type="component" value="Chromosome 4"/>
</dbReference>
<dbReference type="Pfam" id="PF04117">
    <property type="entry name" value="Mpv17_PMP22"/>
    <property type="match status" value="1"/>
</dbReference>
<keyword evidence="8" id="KW-1185">Reference proteome</keyword>